<evidence type="ECO:0000256" key="4">
    <source>
        <dbReference type="ARBA" id="ARBA00022581"/>
    </source>
</evidence>
<reference evidence="16" key="1">
    <citation type="submission" date="2023-05" db="EMBL/GenBank/DDBJ databases">
        <authorList>
            <person name="Huff M."/>
        </authorList>
    </citation>
    <scope>NUCLEOTIDE SEQUENCE</scope>
</reference>
<dbReference type="InterPro" id="IPR002902">
    <property type="entry name" value="GNK2"/>
</dbReference>
<evidence type="ECO:0000256" key="8">
    <source>
        <dbReference type="ARBA" id="ARBA00022821"/>
    </source>
</evidence>
<dbReference type="AlphaFoldDB" id="A0AAD2ACI0"/>
<organism evidence="16 17">
    <name type="scientific">Fraxinus pennsylvanica</name>
    <dbReference type="NCBI Taxonomy" id="56036"/>
    <lineage>
        <taxon>Eukaryota</taxon>
        <taxon>Viridiplantae</taxon>
        <taxon>Streptophyta</taxon>
        <taxon>Embryophyta</taxon>
        <taxon>Tracheophyta</taxon>
        <taxon>Spermatophyta</taxon>
        <taxon>Magnoliopsida</taxon>
        <taxon>eudicotyledons</taxon>
        <taxon>Gunneridae</taxon>
        <taxon>Pentapetalae</taxon>
        <taxon>asterids</taxon>
        <taxon>lamiids</taxon>
        <taxon>Lamiales</taxon>
        <taxon>Oleaceae</taxon>
        <taxon>Oleeae</taxon>
        <taxon>Fraxinus</taxon>
    </lineage>
</organism>
<feature type="domain" description="Gnk2-homologous" evidence="15">
    <location>
        <begin position="8"/>
        <end position="112"/>
    </location>
</feature>
<keyword evidence="11" id="KW-0465">Mannose-binding</keyword>
<dbReference type="InterPro" id="IPR038408">
    <property type="entry name" value="GNK2_sf"/>
</dbReference>
<evidence type="ECO:0000256" key="1">
    <source>
        <dbReference type="ARBA" id="ARBA00004251"/>
    </source>
</evidence>
<accession>A0AAD2ACI0</accession>
<dbReference type="Gene3D" id="3.30.430.20">
    <property type="entry name" value="Gnk2 domain, C-X8-C-X2-C motif"/>
    <property type="match status" value="1"/>
</dbReference>
<gene>
    <name evidence="16" type="ORF">FPE_LOCUS33087</name>
</gene>
<proteinExistence type="inferred from homology"/>
<keyword evidence="9" id="KW-0965">Cell junction</keyword>
<keyword evidence="4" id="KW-0945">Host-virus interaction</keyword>
<dbReference type="GO" id="GO:0050832">
    <property type="term" value="P:defense response to fungus"/>
    <property type="evidence" value="ECO:0007669"/>
    <property type="project" value="UniProtKB-KW"/>
</dbReference>
<dbReference type="GO" id="GO:0031640">
    <property type="term" value="P:killing of cells of another organism"/>
    <property type="evidence" value="ECO:0007669"/>
    <property type="project" value="UniProtKB-KW"/>
</dbReference>
<evidence type="ECO:0000256" key="13">
    <source>
        <dbReference type="ARBA" id="ARBA00024184"/>
    </source>
</evidence>
<evidence type="ECO:0000313" key="17">
    <source>
        <dbReference type="Proteomes" id="UP000834106"/>
    </source>
</evidence>
<comment type="similarity">
    <text evidence="14">Belongs to the cysteine-rich repeat secretory protein family. Plasmodesmata-located proteins (PDLD) subfamily.</text>
</comment>
<evidence type="ECO:0000256" key="5">
    <source>
        <dbReference type="ARBA" id="ARBA00022729"/>
    </source>
</evidence>
<keyword evidence="8" id="KW-0611">Plant defense</keyword>
<name>A0AAD2ACI0_9LAMI</name>
<evidence type="ECO:0000256" key="6">
    <source>
        <dbReference type="ARBA" id="ARBA00022734"/>
    </source>
</evidence>
<keyword evidence="7" id="KW-0677">Repeat</keyword>
<keyword evidence="6" id="KW-0430">Lectin</keyword>
<keyword evidence="3" id="KW-0295">Fungicide</keyword>
<dbReference type="PANTHER" id="PTHR32080:SF54">
    <property type="entry name" value="GNK2-HOMOLOGOUS DOMAIN-CONTAINING PROTEIN"/>
    <property type="match status" value="1"/>
</dbReference>
<keyword evidence="5" id="KW-0732">Signal</keyword>
<dbReference type="CDD" id="cd23509">
    <property type="entry name" value="Gnk2-like"/>
    <property type="match status" value="1"/>
</dbReference>
<evidence type="ECO:0000256" key="10">
    <source>
        <dbReference type="ARBA" id="ARBA00023022"/>
    </source>
</evidence>
<evidence type="ECO:0000256" key="11">
    <source>
        <dbReference type="ARBA" id="ARBA00023035"/>
    </source>
</evidence>
<keyword evidence="12" id="KW-1015">Disulfide bond</keyword>
<protein>
    <recommendedName>
        <fullName evidence="15">Gnk2-homologous domain-containing protein</fullName>
    </recommendedName>
</protein>
<keyword evidence="2" id="KW-0929">Antimicrobial</keyword>
<dbReference type="PROSITE" id="PS51473">
    <property type="entry name" value="GNK2"/>
    <property type="match status" value="1"/>
</dbReference>
<sequence>MASSAPNTGVKSVLCNSNSYSKGDPFAISLAYVLAELETTTPARKGYDFYNISPYPNAFAFGHANCSSSLTRPDCKTCLGAAKTAMLGSCDGRIGARAVLNDCSVSTISSSSSDCSPVNTIKMMSVVPKFSLIVSALLITVKGGSDTSINVLVETAKNEGI</sequence>
<evidence type="ECO:0000313" key="16">
    <source>
        <dbReference type="EMBL" id="CAI9785657.1"/>
    </source>
</evidence>
<evidence type="ECO:0000256" key="14">
    <source>
        <dbReference type="ARBA" id="ARBA00038393"/>
    </source>
</evidence>
<evidence type="ECO:0000256" key="12">
    <source>
        <dbReference type="ARBA" id="ARBA00023157"/>
    </source>
</evidence>
<evidence type="ECO:0000256" key="3">
    <source>
        <dbReference type="ARBA" id="ARBA00022577"/>
    </source>
</evidence>
<dbReference type="Proteomes" id="UP000834106">
    <property type="component" value="Chromosome 22"/>
</dbReference>
<evidence type="ECO:0000256" key="7">
    <source>
        <dbReference type="ARBA" id="ARBA00022737"/>
    </source>
</evidence>
<dbReference type="EMBL" id="OU503057">
    <property type="protein sequence ID" value="CAI9785657.1"/>
    <property type="molecule type" value="Genomic_DNA"/>
</dbReference>
<keyword evidence="17" id="KW-1185">Reference proteome</keyword>
<dbReference type="GO" id="GO:0005537">
    <property type="term" value="F:D-mannose binding"/>
    <property type="evidence" value="ECO:0007669"/>
    <property type="project" value="UniProtKB-KW"/>
</dbReference>
<dbReference type="GO" id="GO:0005886">
    <property type="term" value="C:plasma membrane"/>
    <property type="evidence" value="ECO:0007669"/>
    <property type="project" value="UniProtKB-SubCell"/>
</dbReference>
<dbReference type="FunFam" id="3.30.430.20:FF:000023">
    <property type="entry name" value="Antifungal protein ginkbilobin-2"/>
    <property type="match status" value="1"/>
</dbReference>
<dbReference type="InterPro" id="IPR051378">
    <property type="entry name" value="Cell2Cell_Antifungal"/>
</dbReference>
<dbReference type="PANTHER" id="PTHR32080">
    <property type="entry name" value="ANTIFUNGAL PROTEIN GINKBILOBIN-2-LIKE"/>
    <property type="match status" value="1"/>
</dbReference>
<evidence type="ECO:0000259" key="15">
    <source>
        <dbReference type="PROSITE" id="PS51473"/>
    </source>
</evidence>
<evidence type="ECO:0000256" key="2">
    <source>
        <dbReference type="ARBA" id="ARBA00022529"/>
    </source>
</evidence>
<comment type="subcellular location">
    <subcellularLocation>
        <location evidence="13">Cell junction</location>
        <location evidence="13">Plasmodesma</location>
    </subcellularLocation>
    <subcellularLocation>
        <location evidence="1">Cell membrane</location>
        <topology evidence="1">Single-pass type I membrane protein</topology>
    </subcellularLocation>
</comment>
<dbReference type="GO" id="GO:0009506">
    <property type="term" value="C:plasmodesma"/>
    <property type="evidence" value="ECO:0007669"/>
    <property type="project" value="UniProtKB-SubCell"/>
</dbReference>
<evidence type="ECO:0000256" key="9">
    <source>
        <dbReference type="ARBA" id="ARBA00022949"/>
    </source>
</evidence>
<keyword evidence="10" id="KW-0044">Antibiotic</keyword>
<dbReference type="Pfam" id="PF01657">
    <property type="entry name" value="Stress-antifung"/>
    <property type="match status" value="1"/>
</dbReference>
<dbReference type="GO" id="GO:0042742">
    <property type="term" value="P:defense response to bacterium"/>
    <property type="evidence" value="ECO:0007669"/>
    <property type="project" value="UniProtKB-KW"/>
</dbReference>